<organism evidence="10 11">
    <name type="scientific">Pythium oligandrum</name>
    <name type="common">Mycoparasitic fungus</name>
    <dbReference type="NCBI Taxonomy" id="41045"/>
    <lineage>
        <taxon>Eukaryota</taxon>
        <taxon>Sar</taxon>
        <taxon>Stramenopiles</taxon>
        <taxon>Oomycota</taxon>
        <taxon>Peronosporomycetes</taxon>
        <taxon>Pythiales</taxon>
        <taxon>Pythiaceae</taxon>
        <taxon>Pythium</taxon>
    </lineage>
</organism>
<dbReference type="AlphaFoldDB" id="A0A8K1CCC9"/>
<evidence type="ECO:0000313" key="10">
    <source>
        <dbReference type="EMBL" id="TMW60215.1"/>
    </source>
</evidence>
<accession>A0A8K1CCC9</accession>
<keyword evidence="2 7" id="KW-0808">Transferase</keyword>
<feature type="compositionally biased region" description="Basic and acidic residues" evidence="8">
    <location>
        <begin position="355"/>
        <end position="364"/>
    </location>
</feature>
<evidence type="ECO:0000313" key="11">
    <source>
        <dbReference type="Proteomes" id="UP000794436"/>
    </source>
</evidence>
<evidence type="ECO:0000256" key="5">
    <source>
        <dbReference type="ARBA" id="ARBA00023136"/>
    </source>
</evidence>
<dbReference type="InterPro" id="IPR001594">
    <property type="entry name" value="Palmitoyltrfase_DHHC"/>
</dbReference>
<keyword evidence="3 7" id="KW-0812">Transmembrane</keyword>
<evidence type="ECO:0000256" key="3">
    <source>
        <dbReference type="ARBA" id="ARBA00022692"/>
    </source>
</evidence>
<feature type="transmembrane region" description="Helical" evidence="7">
    <location>
        <begin position="259"/>
        <end position="287"/>
    </location>
</feature>
<gene>
    <name evidence="10" type="ORF">Poli38472_000257</name>
</gene>
<keyword evidence="6 7" id="KW-0012">Acyltransferase</keyword>
<evidence type="ECO:0000256" key="1">
    <source>
        <dbReference type="ARBA" id="ARBA00004141"/>
    </source>
</evidence>
<dbReference type="Pfam" id="PF01529">
    <property type="entry name" value="DHHC"/>
    <property type="match status" value="1"/>
</dbReference>
<keyword evidence="4 7" id="KW-1133">Transmembrane helix</keyword>
<feature type="transmembrane region" description="Helical" evidence="7">
    <location>
        <begin position="29"/>
        <end position="52"/>
    </location>
</feature>
<dbReference type="PROSITE" id="PS50216">
    <property type="entry name" value="DHHC"/>
    <property type="match status" value="1"/>
</dbReference>
<feature type="domain" description="Palmitoyltransferase DHHC" evidence="9">
    <location>
        <begin position="160"/>
        <end position="296"/>
    </location>
</feature>
<dbReference type="OrthoDB" id="9909019at2759"/>
<protein>
    <recommendedName>
        <fullName evidence="7">Palmitoyltransferase</fullName>
        <ecNumber evidence="7">2.3.1.225</ecNumber>
    </recommendedName>
</protein>
<feature type="transmembrane region" description="Helical" evidence="7">
    <location>
        <begin position="206"/>
        <end position="226"/>
    </location>
</feature>
<sequence>MARQWRDPMHIMFSAMALVAQGATRFMRVAGIGFVVFGMSLIFGVGGIFVYAVVPMISATQTQVLFHTLFAVILLFNIYFNYALCIATDPGYVSRVRPQEVTPEDEDEEDEGTKSEDDGLVQRGKRNVASESHVVDVPTSPSIDLERRRRVQLRPAGVNPANYCRSCRMTRPNRAHHCSVCNRCVEHMDHHCPWVNNCVGRHNYRYFFSFLLWLSIGSWYAAFVSYGPAYGALTQEQFDTFIVLSQFPLIQGLNVPPAVYLQFTFCIAVSAGIAVTILLGWHFYLIVTAQTSVEYQINRSTRNLRLNGGRAVSPYNRGSLRANWELVFGSSPFVFQGLLPSTDPAPSERPPNDALEVKESDATNKADALV</sequence>
<dbReference type="PANTHER" id="PTHR12246">
    <property type="entry name" value="PALMITOYLTRANSFERASE ZDHHC16"/>
    <property type="match status" value="1"/>
</dbReference>
<keyword evidence="11" id="KW-1185">Reference proteome</keyword>
<feature type="region of interest" description="Disordered" evidence="8">
    <location>
        <begin position="343"/>
        <end position="370"/>
    </location>
</feature>
<dbReference type="GO" id="GO:0016020">
    <property type="term" value="C:membrane"/>
    <property type="evidence" value="ECO:0007669"/>
    <property type="project" value="UniProtKB-SubCell"/>
</dbReference>
<comment type="similarity">
    <text evidence="7">Belongs to the DHHC palmitoyltransferase family.</text>
</comment>
<name>A0A8K1CCC9_PYTOL</name>
<keyword evidence="5 7" id="KW-0472">Membrane</keyword>
<dbReference type="Proteomes" id="UP000794436">
    <property type="component" value="Unassembled WGS sequence"/>
</dbReference>
<feature type="compositionally biased region" description="Acidic residues" evidence="8">
    <location>
        <begin position="102"/>
        <end position="111"/>
    </location>
</feature>
<evidence type="ECO:0000256" key="6">
    <source>
        <dbReference type="ARBA" id="ARBA00023315"/>
    </source>
</evidence>
<evidence type="ECO:0000256" key="4">
    <source>
        <dbReference type="ARBA" id="ARBA00022989"/>
    </source>
</evidence>
<comment type="catalytic activity">
    <reaction evidence="7">
        <text>L-cysteinyl-[protein] + hexadecanoyl-CoA = S-hexadecanoyl-L-cysteinyl-[protein] + CoA</text>
        <dbReference type="Rhea" id="RHEA:36683"/>
        <dbReference type="Rhea" id="RHEA-COMP:10131"/>
        <dbReference type="Rhea" id="RHEA-COMP:11032"/>
        <dbReference type="ChEBI" id="CHEBI:29950"/>
        <dbReference type="ChEBI" id="CHEBI:57287"/>
        <dbReference type="ChEBI" id="CHEBI:57379"/>
        <dbReference type="ChEBI" id="CHEBI:74151"/>
        <dbReference type="EC" id="2.3.1.225"/>
    </reaction>
</comment>
<evidence type="ECO:0000259" key="9">
    <source>
        <dbReference type="Pfam" id="PF01529"/>
    </source>
</evidence>
<evidence type="ECO:0000256" key="8">
    <source>
        <dbReference type="SAM" id="MobiDB-lite"/>
    </source>
</evidence>
<dbReference type="GO" id="GO:0019706">
    <property type="term" value="F:protein-cysteine S-palmitoyltransferase activity"/>
    <property type="evidence" value="ECO:0007669"/>
    <property type="project" value="UniProtKB-EC"/>
</dbReference>
<comment type="subcellular location">
    <subcellularLocation>
        <location evidence="1">Membrane</location>
        <topology evidence="1">Multi-pass membrane protein</topology>
    </subcellularLocation>
</comment>
<evidence type="ECO:0000256" key="7">
    <source>
        <dbReference type="RuleBase" id="RU079119"/>
    </source>
</evidence>
<proteinExistence type="inferred from homology"/>
<dbReference type="InterPro" id="IPR039859">
    <property type="entry name" value="PFA4/ZDH16/20/ERF2-like"/>
</dbReference>
<comment type="caution">
    <text evidence="10">The sequence shown here is derived from an EMBL/GenBank/DDBJ whole genome shotgun (WGS) entry which is preliminary data.</text>
</comment>
<evidence type="ECO:0000256" key="2">
    <source>
        <dbReference type="ARBA" id="ARBA00022679"/>
    </source>
</evidence>
<feature type="transmembrane region" description="Helical" evidence="7">
    <location>
        <begin position="64"/>
        <end position="87"/>
    </location>
</feature>
<comment type="domain">
    <text evidence="7">The DHHC domain is required for palmitoyltransferase activity.</text>
</comment>
<dbReference type="EC" id="2.3.1.225" evidence="7"/>
<reference evidence="10" key="1">
    <citation type="submission" date="2019-03" db="EMBL/GenBank/DDBJ databases">
        <title>Long read genome sequence of the mycoparasitic Pythium oligandrum ATCC 38472 isolated from sugarbeet rhizosphere.</title>
        <authorList>
            <person name="Gaulin E."/>
        </authorList>
    </citation>
    <scope>NUCLEOTIDE SEQUENCE</scope>
    <source>
        <strain evidence="10">ATCC 38472_TT</strain>
    </source>
</reference>
<dbReference type="EMBL" id="SPLM01000108">
    <property type="protein sequence ID" value="TMW60215.1"/>
    <property type="molecule type" value="Genomic_DNA"/>
</dbReference>
<feature type="region of interest" description="Disordered" evidence="8">
    <location>
        <begin position="97"/>
        <end position="122"/>
    </location>
</feature>